<name>A0A072UYU9_MEDTR</name>
<dbReference type="AlphaFoldDB" id="A0A072UYU9"/>
<evidence type="ECO:0000313" key="2">
    <source>
        <dbReference type="EnsemblPlants" id="KEH34954"/>
    </source>
</evidence>
<gene>
    <name evidence="1" type="ordered locus">MTR_3g074790</name>
</gene>
<protein>
    <submittedName>
        <fullName evidence="1 2">Uncharacterized protein</fullName>
    </submittedName>
</protein>
<evidence type="ECO:0000313" key="1">
    <source>
        <dbReference type="EMBL" id="KEH34954.1"/>
    </source>
</evidence>
<reference evidence="1 3" key="1">
    <citation type="journal article" date="2011" name="Nature">
        <title>The Medicago genome provides insight into the evolution of rhizobial symbioses.</title>
        <authorList>
            <person name="Young N.D."/>
            <person name="Debelle F."/>
            <person name="Oldroyd G.E."/>
            <person name="Geurts R."/>
            <person name="Cannon S.B."/>
            <person name="Udvardi M.K."/>
            <person name="Benedito V.A."/>
            <person name="Mayer K.F."/>
            <person name="Gouzy J."/>
            <person name="Schoof H."/>
            <person name="Van de Peer Y."/>
            <person name="Proost S."/>
            <person name="Cook D.R."/>
            <person name="Meyers B.C."/>
            <person name="Spannagl M."/>
            <person name="Cheung F."/>
            <person name="De Mita S."/>
            <person name="Krishnakumar V."/>
            <person name="Gundlach H."/>
            <person name="Zhou S."/>
            <person name="Mudge J."/>
            <person name="Bharti A.K."/>
            <person name="Murray J.D."/>
            <person name="Naoumkina M.A."/>
            <person name="Rosen B."/>
            <person name="Silverstein K.A."/>
            <person name="Tang H."/>
            <person name="Rombauts S."/>
            <person name="Zhao P.X."/>
            <person name="Zhou P."/>
            <person name="Barbe V."/>
            <person name="Bardou P."/>
            <person name="Bechner M."/>
            <person name="Bellec A."/>
            <person name="Berger A."/>
            <person name="Berges H."/>
            <person name="Bidwell S."/>
            <person name="Bisseling T."/>
            <person name="Choisne N."/>
            <person name="Couloux A."/>
            <person name="Denny R."/>
            <person name="Deshpande S."/>
            <person name="Dai X."/>
            <person name="Doyle J.J."/>
            <person name="Dudez A.M."/>
            <person name="Farmer A.D."/>
            <person name="Fouteau S."/>
            <person name="Franken C."/>
            <person name="Gibelin C."/>
            <person name="Gish J."/>
            <person name="Goldstein S."/>
            <person name="Gonzalez A.J."/>
            <person name="Green P.J."/>
            <person name="Hallab A."/>
            <person name="Hartog M."/>
            <person name="Hua A."/>
            <person name="Humphray S.J."/>
            <person name="Jeong D.H."/>
            <person name="Jing Y."/>
            <person name="Jocker A."/>
            <person name="Kenton S.M."/>
            <person name="Kim D.J."/>
            <person name="Klee K."/>
            <person name="Lai H."/>
            <person name="Lang C."/>
            <person name="Lin S."/>
            <person name="Macmil S.L."/>
            <person name="Magdelenat G."/>
            <person name="Matthews L."/>
            <person name="McCorrison J."/>
            <person name="Monaghan E.L."/>
            <person name="Mun J.H."/>
            <person name="Najar F.Z."/>
            <person name="Nicholson C."/>
            <person name="Noirot C."/>
            <person name="O'Bleness M."/>
            <person name="Paule C.R."/>
            <person name="Poulain J."/>
            <person name="Prion F."/>
            <person name="Qin B."/>
            <person name="Qu C."/>
            <person name="Retzel E.F."/>
            <person name="Riddle C."/>
            <person name="Sallet E."/>
            <person name="Samain S."/>
            <person name="Samson N."/>
            <person name="Sanders I."/>
            <person name="Saurat O."/>
            <person name="Scarpelli C."/>
            <person name="Schiex T."/>
            <person name="Segurens B."/>
            <person name="Severin A.J."/>
            <person name="Sherrier D.J."/>
            <person name="Shi R."/>
            <person name="Sims S."/>
            <person name="Singer S.R."/>
            <person name="Sinharoy S."/>
            <person name="Sterck L."/>
            <person name="Viollet A."/>
            <person name="Wang B.B."/>
            <person name="Wang K."/>
            <person name="Wang M."/>
            <person name="Wang X."/>
            <person name="Warfsmann J."/>
            <person name="Weissenbach J."/>
            <person name="White D.D."/>
            <person name="White J.D."/>
            <person name="Wiley G.B."/>
            <person name="Wincker P."/>
            <person name="Xing Y."/>
            <person name="Yang L."/>
            <person name="Yao Z."/>
            <person name="Ying F."/>
            <person name="Zhai J."/>
            <person name="Zhou L."/>
            <person name="Zuber A."/>
            <person name="Denarie J."/>
            <person name="Dixon R.A."/>
            <person name="May G.D."/>
            <person name="Schwartz D.C."/>
            <person name="Rogers J."/>
            <person name="Quetier F."/>
            <person name="Town C.D."/>
            <person name="Roe B.A."/>
        </authorList>
    </citation>
    <scope>NUCLEOTIDE SEQUENCE [LARGE SCALE GENOMIC DNA]</scope>
    <source>
        <strain evidence="1">A17</strain>
        <strain evidence="2 3">cv. Jemalong A17</strain>
    </source>
</reference>
<keyword evidence="3" id="KW-1185">Reference proteome</keyword>
<accession>A0A072UYU9</accession>
<dbReference type="EMBL" id="CM001219">
    <property type="protein sequence ID" value="KEH34954.1"/>
    <property type="molecule type" value="Genomic_DNA"/>
</dbReference>
<dbReference type="PaxDb" id="3880-AET04953"/>
<evidence type="ECO:0000313" key="3">
    <source>
        <dbReference type="Proteomes" id="UP000002051"/>
    </source>
</evidence>
<organism evidence="1 3">
    <name type="scientific">Medicago truncatula</name>
    <name type="common">Barrel medic</name>
    <name type="synonym">Medicago tribuloides</name>
    <dbReference type="NCBI Taxonomy" id="3880"/>
    <lineage>
        <taxon>Eukaryota</taxon>
        <taxon>Viridiplantae</taxon>
        <taxon>Streptophyta</taxon>
        <taxon>Embryophyta</taxon>
        <taxon>Tracheophyta</taxon>
        <taxon>Spermatophyta</taxon>
        <taxon>Magnoliopsida</taxon>
        <taxon>eudicotyledons</taxon>
        <taxon>Gunneridae</taxon>
        <taxon>Pentapetalae</taxon>
        <taxon>rosids</taxon>
        <taxon>fabids</taxon>
        <taxon>Fabales</taxon>
        <taxon>Fabaceae</taxon>
        <taxon>Papilionoideae</taxon>
        <taxon>50 kb inversion clade</taxon>
        <taxon>NPAAA clade</taxon>
        <taxon>Hologalegina</taxon>
        <taxon>IRL clade</taxon>
        <taxon>Trifolieae</taxon>
        <taxon>Medicago</taxon>
    </lineage>
</organism>
<dbReference type="HOGENOM" id="CLU_2530886_0_0_1"/>
<sequence length="84" mass="9641">MVSEPVDFMGHLSIHAPSPKSAAGRDGRFTYPSPKSVGRDEVYFDKSLYRGDNPNLMNRFCKDELDLQFLYKLKFAERAPKQVE</sequence>
<reference evidence="1 3" key="2">
    <citation type="journal article" date="2014" name="BMC Genomics">
        <title>An improved genome release (version Mt4.0) for the model legume Medicago truncatula.</title>
        <authorList>
            <person name="Tang H."/>
            <person name="Krishnakumar V."/>
            <person name="Bidwell S."/>
            <person name="Rosen B."/>
            <person name="Chan A."/>
            <person name="Zhou S."/>
            <person name="Gentzbittel L."/>
            <person name="Childs K.L."/>
            <person name="Yandell M."/>
            <person name="Gundlach H."/>
            <person name="Mayer K.F."/>
            <person name="Schwartz D.C."/>
            <person name="Town C.D."/>
        </authorList>
    </citation>
    <scope>GENOME REANNOTATION</scope>
    <source>
        <strain evidence="1">A17</strain>
        <strain evidence="2 3">cv. Jemalong A17</strain>
    </source>
</reference>
<proteinExistence type="predicted"/>
<dbReference type="EnsemblPlants" id="KEH34954">
    <property type="protein sequence ID" value="KEH34954"/>
    <property type="gene ID" value="MTR_3g074790"/>
</dbReference>
<dbReference type="Proteomes" id="UP000002051">
    <property type="component" value="Chromosome 3"/>
</dbReference>
<reference evidence="2" key="3">
    <citation type="submission" date="2015-04" db="UniProtKB">
        <authorList>
            <consortium name="EnsemblPlants"/>
        </authorList>
    </citation>
    <scope>IDENTIFICATION</scope>
    <source>
        <strain evidence="2">cv. Jemalong A17</strain>
    </source>
</reference>